<dbReference type="STRING" id="697581.TCARB_1461"/>
<dbReference type="AlphaFoldDB" id="A0A3G1A8G4"/>
<accession>A0A3G1A8G4</accession>
<sequence>MPENYPKVSIIIVNFKGTASLVKCLRSVLQTDYPDYEVIVVDSLTENIEEKIREEIGPTDRVKIIHFDRDIGAAGSHNIGAMASSPQSKYLVFLDNDVEVEKDWLKHLVKTAEELPNVGCVQAKVVSQSNQGRMDHAGLAIDLTATWVSTYGFDEQIFRQPIALFVASSAALLTPRELYFRLGGFDSSYFIYDDDTDYTWRVRLAGYNTVLEPRAVVHHEDKISSRLRFDKLYFGYRNRIQNVVKNMEPENMLPTFLVTLYLGYLSSVVLALSGRKESAAYMLAAWRVLTSLPRNIAKRRRVYMLRRVPDRAFLQKGFMQRNLFGAITMSRALLIRALKTKK</sequence>
<dbReference type="PANTHER" id="PTHR43179:SF12">
    <property type="entry name" value="GALACTOFURANOSYLTRANSFERASE GLFT2"/>
    <property type="match status" value="1"/>
</dbReference>
<reference evidence="7" key="1">
    <citation type="book" date="2010" name="EXTREMOPHILES" publisher="0:0-0">
        <title>Complete genome sequences of ten hyperthermophilic archaea reveal their metabolic capabilities and possible ecological roles.</title>
        <editorList>
            <person name="?"/>
        </editorList>
        <authorList>
            <person name="Ravin N.V."/>
            <person name="Mardanov A.V."/>
            <person name="Bonch-Osmolovskaya E.A."/>
            <person name="Skryabin K.G."/>
        </authorList>
    </citation>
    <scope>NUCLEOTIDE SEQUENCE [LARGE SCALE GENOMIC DNA]</scope>
    <source>
        <strain evidence="7">1505</strain>
    </source>
</reference>
<comment type="similarity">
    <text evidence="1">Belongs to the glycosyltransferase 2 family.</text>
</comment>
<evidence type="ECO:0000259" key="5">
    <source>
        <dbReference type="Pfam" id="PF00535"/>
    </source>
</evidence>
<dbReference type="Gene3D" id="3.90.550.10">
    <property type="entry name" value="Spore Coat Polysaccharide Biosynthesis Protein SpsA, Chain A"/>
    <property type="match status" value="1"/>
</dbReference>
<dbReference type="PANTHER" id="PTHR43179">
    <property type="entry name" value="RHAMNOSYLTRANSFERASE WBBL"/>
    <property type="match status" value="1"/>
</dbReference>
<keyword evidence="3 6" id="KW-0808">Transferase</keyword>
<evidence type="ECO:0000256" key="1">
    <source>
        <dbReference type="ARBA" id="ARBA00006739"/>
    </source>
</evidence>
<dbReference type="InterPro" id="IPR029044">
    <property type="entry name" value="Nucleotide-diphossugar_trans"/>
</dbReference>
<dbReference type="InterPro" id="IPR001173">
    <property type="entry name" value="Glyco_trans_2-like"/>
</dbReference>
<evidence type="ECO:0000256" key="2">
    <source>
        <dbReference type="ARBA" id="ARBA00022676"/>
    </source>
</evidence>
<feature type="domain" description="Glycosyltransferase 2-like" evidence="5">
    <location>
        <begin position="9"/>
        <end position="172"/>
    </location>
</feature>
<dbReference type="GeneID" id="25406865"/>
<proteinExistence type="inferred from homology"/>
<evidence type="ECO:0000313" key="7">
    <source>
        <dbReference type="Proteomes" id="UP000266720"/>
    </source>
</evidence>
<dbReference type="Pfam" id="PF00535">
    <property type="entry name" value="Glycos_transf_2"/>
    <property type="match status" value="1"/>
</dbReference>
<keyword evidence="4" id="KW-1133">Transmembrane helix</keyword>
<dbReference type="GO" id="GO:0016757">
    <property type="term" value="F:glycosyltransferase activity"/>
    <property type="evidence" value="ECO:0007669"/>
    <property type="project" value="UniProtKB-KW"/>
</dbReference>
<protein>
    <submittedName>
        <fullName evidence="6">Glycosyl transferase</fullName>
    </submittedName>
</protein>
<name>A0A3G1A8G4_9CREN</name>
<evidence type="ECO:0000256" key="4">
    <source>
        <dbReference type="SAM" id="Phobius"/>
    </source>
</evidence>
<feature type="transmembrane region" description="Helical" evidence="4">
    <location>
        <begin position="255"/>
        <end position="273"/>
    </location>
</feature>
<dbReference type="KEGG" id="tcb:TCARB_1461"/>
<gene>
    <name evidence="6" type="ORF">TCARB_1461</name>
</gene>
<organism evidence="6 7">
    <name type="scientific">Thermofilum adornatum 1505</name>
    <dbReference type="NCBI Taxonomy" id="697581"/>
    <lineage>
        <taxon>Archaea</taxon>
        <taxon>Thermoproteota</taxon>
        <taxon>Thermoprotei</taxon>
        <taxon>Thermofilales</taxon>
        <taxon>Thermofilaceae</taxon>
        <taxon>Thermofilum</taxon>
    </lineage>
</organism>
<dbReference type="CDD" id="cd04186">
    <property type="entry name" value="GT_2_like_c"/>
    <property type="match status" value="1"/>
</dbReference>
<evidence type="ECO:0000256" key="3">
    <source>
        <dbReference type="ARBA" id="ARBA00022679"/>
    </source>
</evidence>
<keyword evidence="4" id="KW-0472">Membrane</keyword>
<dbReference type="EMBL" id="CP007493">
    <property type="protein sequence ID" value="AJB42505.1"/>
    <property type="molecule type" value="Genomic_DNA"/>
</dbReference>
<dbReference type="GeneID" id="16573024"/>
<dbReference type="RefSeq" id="WP_020962071.1">
    <property type="nucleotide sequence ID" value="NZ_CP007493.1"/>
</dbReference>
<dbReference type="Proteomes" id="UP000266720">
    <property type="component" value="Chromosome"/>
</dbReference>
<keyword evidence="4" id="KW-0812">Transmembrane</keyword>
<evidence type="ECO:0000313" key="6">
    <source>
        <dbReference type="EMBL" id="AJB42505.1"/>
    </source>
</evidence>
<dbReference type="SUPFAM" id="SSF53448">
    <property type="entry name" value="Nucleotide-diphospho-sugar transferases"/>
    <property type="match status" value="1"/>
</dbReference>
<keyword evidence="2" id="KW-0328">Glycosyltransferase</keyword>